<dbReference type="HOGENOM" id="CLU_1160334_0_0_5"/>
<keyword evidence="4" id="KW-1185">Reference proteome</keyword>
<dbReference type="InterPro" id="IPR024402">
    <property type="entry name" value="DUF2726"/>
</dbReference>
<reference evidence="3 4" key="1">
    <citation type="journal article" date="2008" name="BMC Genomics">
        <title>Complete genome of Phenylobacterium zucineum - a novel facultative intracellular bacterium isolated from human erythroleukemia cell line K562.</title>
        <authorList>
            <person name="Luo Y."/>
            <person name="Xu X."/>
            <person name="Ding Z."/>
            <person name="Liu Z."/>
            <person name="Zhang B."/>
            <person name="Yan Z."/>
            <person name="Sun J."/>
            <person name="Hu S."/>
            <person name="Hu X."/>
        </authorList>
    </citation>
    <scope>NUCLEOTIDE SEQUENCE [LARGE SCALE GENOMIC DNA]</scope>
    <source>
        <strain evidence="3 4">HLK1</strain>
    </source>
</reference>
<evidence type="ECO:0000256" key="1">
    <source>
        <dbReference type="SAM" id="MobiDB-lite"/>
    </source>
</evidence>
<feature type="domain" description="DUF2726" evidence="2">
    <location>
        <begin position="82"/>
        <end position="198"/>
    </location>
</feature>
<feature type="region of interest" description="Disordered" evidence="1">
    <location>
        <begin position="32"/>
        <end position="61"/>
    </location>
</feature>
<dbReference type="RefSeq" id="WP_012520821.1">
    <property type="nucleotide sequence ID" value="NC_011144.1"/>
</dbReference>
<dbReference type="AlphaFoldDB" id="B4RD69"/>
<accession>B4RD69</accession>
<dbReference type="Pfam" id="PF10881">
    <property type="entry name" value="DUF2726"/>
    <property type="match status" value="1"/>
</dbReference>
<dbReference type="EMBL" id="CP000747">
    <property type="protein sequence ID" value="ACG76673.1"/>
    <property type="molecule type" value="Genomic_DNA"/>
</dbReference>
<dbReference type="Proteomes" id="UP000001868">
    <property type="component" value="Chromosome"/>
</dbReference>
<dbReference type="OrthoDB" id="5679025at2"/>
<evidence type="ECO:0000313" key="3">
    <source>
        <dbReference type="EMBL" id="ACG76673.1"/>
    </source>
</evidence>
<dbReference type="eggNOG" id="ENOG5032UT1">
    <property type="taxonomic scope" value="Bacteria"/>
</dbReference>
<proteinExistence type="predicted"/>
<dbReference type="KEGG" id="pzu:PHZ_c0259"/>
<gene>
    <name evidence="3" type="ordered locus">PHZ_c0259</name>
</gene>
<protein>
    <recommendedName>
        <fullName evidence="2">DUF2726 domain-containing protein</fullName>
    </recommendedName>
</protein>
<organism evidence="3 4">
    <name type="scientific">Phenylobacterium zucineum (strain HLK1)</name>
    <dbReference type="NCBI Taxonomy" id="450851"/>
    <lineage>
        <taxon>Bacteria</taxon>
        <taxon>Pseudomonadati</taxon>
        <taxon>Pseudomonadota</taxon>
        <taxon>Alphaproteobacteria</taxon>
        <taxon>Caulobacterales</taxon>
        <taxon>Caulobacteraceae</taxon>
        <taxon>Phenylobacterium</taxon>
    </lineage>
</organism>
<evidence type="ECO:0000313" key="4">
    <source>
        <dbReference type="Proteomes" id="UP000001868"/>
    </source>
</evidence>
<sequence>MIVDLSDLVTLTAVSGAGLIGLVLGLTQAETGRRRPWSRRRPPAGSPAGRVAPFRRDGRPLGPPLDAADQLRLVMGAEFKTQRLLNRGEWKVFAAAERAVRDQGLGWRVMAQVSLGEILSASDEAAFRAINAKRVDVLIVARDGRPIAALEHQGSGHHLGRTAAARDAVKKEALRKAGVAFVELTDDHGPQDVAREIARLAGTVAARR</sequence>
<evidence type="ECO:0000259" key="2">
    <source>
        <dbReference type="Pfam" id="PF10881"/>
    </source>
</evidence>
<dbReference type="STRING" id="450851.PHZ_c0259"/>
<name>B4RD69_PHEZH</name>